<sequence length="526" mass="57207">MYVKIMSASVLGVEGRFIEVEVNICSGLPQVSVVGLPDSAVRESVERVRAAIQNAGMKFPMDRITINLAPADLRKEGSAFDLAIAVGILCASGQVDSSLLEDTLFIGELALNGTVRNVPGVLPMTELARGAGIQRIIVPRSAVAEASLLPGIEVFGISSLAEWINGFIDDVPNEDALKSPIPGFSDKRLRALMRSAKQDADAIRENEIDLADVIGQEKGKRALLIAASGMHNLMFIGPPGTGKTMLCRRLPTLMPSLDDNEALAVTKIFSVCGKLGSDQSGLIRKRPFRAPHHTISAAGLIGGGSVPKPGEVTLAHHGILFLDEMPEFSRVCLEALRQPLEDREVTIGRARGVCRYPARFMLAASMNPCPCGYYGGSVDDRPCTCTPTAIARYRSRMSGPLADRIDLQVELPRQAVRQPTETGMTSGQARELVMEAANRQKSRYAKHGIQWNSQLQGPLLKKYTRLSSDAEMLLQQVYEQLGLSFRAHDRILKMSRTIADLAGKESIRLEDVAEAISYRSLDQMME</sequence>
<dbReference type="SUPFAM" id="SSF52540">
    <property type="entry name" value="P-loop containing nucleoside triphosphate hydrolases"/>
    <property type="match status" value="1"/>
</dbReference>
<dbReference type="Pfam" id="PF13541">
    <property type="entry name" value="ChlI"/>
    <property type="match status" value="1"/>
</dbReference>
<dbReference type="InterPro" id="IPR045006">
    <property type="entry name" value="CHLI-like"/>
</dbReference>
<feature type="domain" description="AAA+ ATPase" evidence="2">
    <location>
        <begin position="229"/>
        <end position="415"/>
    </location>
</feature>
<dbReference type="Proteomes" id="UP000502248">
    <property type="component" value="Chromosome"/>
</dbReference>
<dbReference type="RefSeq" id="WP_169279687.1">
    <property type="nucleotide sequence ID" value="NZ_CP051680.1"/>
</dbReference>
<evidence type="ECO:0000259" key="2">
    <source>
        <dbReference type="SMART" id="SM00382"/>
    </source>
</evidence>
<dbReference type="InterPro" id="IPR003593">
    <property type="entry name" value="AAA+_ATPase"/>
</dbReference>
<proteinExistence type="inferred from homology"/>
<dbReference type="InterPro" id="IPR004482">
    <property type="entry name" value="Mg_chelat-rel"/>
</dbReference>
<dbReference type="EMBL" id="CP051680">
    <property type="protein sequence ID" value="QJD83392.1"/>
    <property type="molecule type" value="Genomic_DNA"/>
</dbReference>
<dbReference type="GO" id="GO:0005524">
    <property type="term" value="F:ATP binding"/>
    <property type="evidence" value="ECO:0007669"/>
    <property type="project" value="InterPro"/>
</dbReference>
<dbReference type="Pfam" id="PF01078">
    <property type="entry name" value="Mg_chelatase"/>
    <property type="match status" value="1"/>
</dbReference>
<evidence type="ECO:0000313" key="3">
    <source>
        <dbReference type="EMBL" id="QJD83392.1"/>
    </source>
</evidence>
<dbReference type="KEGG" id="cheb:HH215_09515"/>
<dbReference type="InterPro" id="IPR020568">
    <property type="entry name" value="Ribosomal_Su5_D2-typ_SF"/>
</dbReference>
<dbReference type="InterPro" id="IPR014721">
    <property type="entry name" value="Ribsml_uS5_D2-typ_fold_subgr"/>
</dbReference>
<dbReference type="SMART" id="SM00382">
    <property type="entry name" value="AAA"/>
    <property type="match status" value="1"/>
</dbReference>
<dbReference type="Gene3D" id="3.40.50.300">
    <property type="entry name" value="P-loop containing nucleotide triphosphate hydrolases"/>
    <property type="match status" value="1"/>
</dbReference>
<dbReference type="Pfam" id="PF13335">
    <property type="entry name" value="Mg_chelatase_C"/>
    <property type="match status" value="1"/>
</dbReference>
<evidence type="ECO:0000256" key="1">
    <source>
        <dbReference type="ARBA" id="ARBA00006354"/>
    </source>
</evidence>
<dbReference type="InterPro" id="IPR000523">
    <property type="entry name" value="Mg_chelatse_chII-like_cat_dom"/>
</dbReference>
<gene>
    <name evidence="3" type="ORF">HH215_09515</name>
</gene>
<dbReference type="Gene3D" id="3.30.230.10">
    <property type="match status" value="1"/>
</dbReference>
<dbReference type="SUPFAM" id="SSF54211">
    <property type="entry name" value="Ribosomal protein S5 domain 2-like"/>
    <property type="match status" value="1"/>
</dbReference>
<name>A0A7Z2ZLS5_9BACL</name>
<dbReference type="PANTHER" id="PTHR32039:SF7">
    <property type="entry name" value="COMPETENCE PROTEIN COMM"/>
    <property type="match status" value="1"/>
</dbReference>
<organism evidence="3 4">
    <name type="scientific">Cohnella herbarum</name>
    <dbReference type="NCBI Taxonomy" id="2728023"/>
    <lineage>
        <taxon>Bacteria</taxon>
        <taxon>Bacillati</taxon>
        <taxon>Bacillota</taxon>
        <taxon>Bacilli</taxon>
        <taxon>Bacillales</taxon>
        <taxon>Paenibacillaceae</taxon>
        <taxon>Cohnella</taxon>
    </lineage>
</organism>
<dbReference type="NCBIfam" id="TIGR00368">
    <property type="entry name" value="YifB family Mg chelatase-like AAA ATPase"/>
    <property type="match status" value="1"/>
</dbReference>
<dbReference type="InterPro" id="IPR025158">
    <property type="entry name" value="Mg_chelat-rel_C"/>
</dbReference>
<evidence type="ECO:0000313" key="4">
    <source>
        <dbReference type="Proteomes" id="UP000502248"/>
    </source>
</evidence>
<keyword evidence="4" id="KW-1185">Reference proteome</keyword>
<accession>A0A7Z2ZLS5</accession>
<dbReference type="InterPro" id="IPR027417">
    <property type="entry name" value="P-loop_NTPase"/>
</dbReference>
<dbReference type="AlphaFoldDB" id="A0A7Z2ZLS5"/>
<dbReference type="PANTHER" id="PTHR32039">
    <property type="entry name" value="MAGNESIUM-CHELATASE SUBUNIT CHLI"/>
    <property type="match status" value="1"/>
</dbReference>
<reference evidence="3 4" key="1">
    <citation type="submission" date="2020-04" db="EMBL/GenBank/DDBJ databases">
        <title>Genome sequencing of novel species.</title>
        <authorList>
            <person name="Heo J."/>
            <person name="Kim S.-J."/>
            <person name="Kim J.-S."/>
            <person name="Hong S.-B."/>
            <person name="Kwon S.-W."/>
        </authorList>
    </citation>
    <scope>NUCLEOTIDE SEQUENCE [LARGE SCALE GENOMIC DNA]</scope>
    <source>
        <strain evidence="3 4">MFER-1</strain>
    </source>
</reference>
<protein>
    <submittedName>
        <fullName evidence="3">YifB family Mg chelatase-like AAA ATPase</fullName>
    </submittedName>
</protein>
<comment type="similarity">
    <text evidence="1">Belongs to the Mg-chelatase subunits D/I family. ComM subfamily.</text>
</comment>